<sequence length="78" mass="9086">MPITRKKVFLDSKIVSNRRVNETIKLNAKLDAQQILASSSKYILKRMLTANLRLAQITQSMFESVFDEIKEKLIIKIY</sequence>
<dbReference type="InParanoid" id="Q22P41"/>
<name>Q22P41_TETTS</name>
<reference evidence="2" key="1">
    <citation type="journal article" date="2006" name="PLoS Biol.">
        <title>Macronuclear genome sequence of the ciliate Tetrahymena thermophila, a model eukaryote.</title>
        <authorList>
            <person name="Eisen J.A."/>
            <person name="Coyne R.S."/>
            <person name="Wu M."/>
            <person name="Wu D."/>
            <person name="Thiagarajan M."/>
            <person name="Wortman J.R."/>
            <person name="Badger J.H."/>
            <person name="Ren Q."/>
            <person name="Amedeo P."/>
            <person name="Jones K.M."/>
            <person name="Tallon L.J."/>
            <person name="Delcher A.L."/>
            <person name="Salzberg S.L."/>
            <person name="Silva J.C."/>
            <person name="Haas B.J."/>
            <person name="Majoros W.H."/>
            <person name="Farzad M."/>
            <person name="Carlton J.M."/>
            <person name="Smith R.K. Jr."/>
            <person name="Garg J."/>
            <person name="Pearlman R.E."/>
            <person name="Karrer K.M."/>
            <person name="Sun L."/>
            <person name="Manning G."/>
            <person name="Elde N.C."/>
            <person name="Turkewitz A.P."/>
            <person name="Asai D.J."/>
            <person name="Wilkes D.E."/>
            <person name="Wang Y."/>
            <person name="Cai H."/>
            <person name="Collins K."/>
            <person name="Stewart B.A."/>
            <person name="Lee S.R."/>
            <person name="Wilamowska K."/>
            <person name="Weinberg Z."/>
            <person name="Ruzzo W.L."/>
            <person name="Wloga D."/>
            <person name="Gaertig J."/>
            <person name="Frankel J."/>
            <person name="Tsao C.-C."/>
            <person name="Gorovsky M.A."/>
            <person name="Keeling P.J."/>
            <person name="Waller R.F."/>
            <person name="Patron N.J."/>
            <person name="Cherry J.M."/>
            <person name="Stover N.A."/>
            <person name="Krieger C.J."/>
            <person name="del Toro C."/>
            <person name="Ryder H.F."/>
            <person name="Williamson S.C."/>
            <person name="Barbeau R.A."/>
            <person name="Hamilton E.P."/>
            <person name="Orias E."/>
        </authorList>
    </citation>
    <scope>NUCLEOTIDE SEQUENCE [LARGE SCALE GENOMIC DNA]</scope>
    <source>
        <strain evidence="2">SB210</strain>
    </source>
</reference>
<gene>
    <name evidence="1" type="ORF">TTHERM_00414500</name>
</gene>
<keyword evidence="2" id="KW-1185">Reference proteome</keyword>
<evidence type="ECO:0008006" key="3">
    <source>
        <dbReference type="Google" id="ProtNLM"/>
    </source>
</evidence>
<evidence type="ECO:0000313" key="1">
    <source>
        <dbReference type="EMBL" id="EAR86970.1"/>
    </source>
</evidence>
<dbReference type="RefSeq" id="XP_001007215.1">
    <property type="nucleotide sequence ID" value="XM_001007215.1"/>
</dbReference>
<organism evidence="1 2">
    <name type="scientific">Tetrahymena thermophila (strain SB210)</name>
    <dbReference type="NCBI Taxonomy" id="312017"/>
    <lineage>
        <taxon>Eukaryota</taxon>
        <taxon>Sar</taxon>
        <taxon>Alveolata</taxon>
        <taxon>Ciliophora</taxon>
        <taxon>Intramacronucleata</taxon>
        <taxon>Oligohymenophorea</taxon>
        <taxon>Hymenostomatida</taxon>
        <taxon>Tetrahymenina</taxon>
        <taxon>Tetrahymenidae</taxon>
        <taxon>Tetrahymena</taxon>
    </lineage>
</organism>
<protein>
    <recommendedName>
        <fullName evidence="3">Transmembrane protein</fullName>
    </recommendedName>
</protein>
<dbReference type="EMBL" id="GG662856">
    <property type="protein sequence ID" value="EAR86970.1"/>
    <property type="molecule type" value="Genomic_DNA"/>
</dbReference>
<dbReference type="KEGG" id="tet:TTHERM_00414500"/>
<dbReference type="AlphaFoldDB" id="Q22P41"/>
<evidence type="ECO:0000313" key="2">
    <source>
        <dbReference type="Proteomes" id="UP000009168"/>
    </source>
</evidence>
<dbReference type="GeneID" id="7834985"/>
<dbReference type="HOGENOM" id="CLU_2627425_0_0_1"/>
<dbReference type="Proteomes" id="UP000009168">
    <property type="component" value="Unassembled WGS sequence"/>
</dbReference>
<proteinExistence type="predicted"/>
<accession>Q22P41</accession>